<evidence type="ECO:0000256" key="4">
    <source>
        <dbReference type="ARBA" id="ARBA00023136"/>
    </source>
</evidence>
<dbReference type="EMBL" id="PDNZ01000002">
    <property type="protein sequence ID" value="PWW82599.1"/>
    <property type="molecule type" value="Genomic_DNA"/>
</dbReference>
<keyword evidence="5" id="KW-1003">Cell membrane</keyword>
<evidence type="ECO:0000256" key="2">
    <source>
        <dbReference type="ARBA" id="ARBA00022692"/>
    </source>
</evidence>
<feature type="transmembrane region" description="Helical" evidence="5">
    <location>
        <begin position="45"/>
        <end position="64"/>
    </location>
</feature>
<dbReference type="PANTHER" id="PTHR43701">
    <property type="entry name" value="MEMBRANE TRANSPORTER PROTEIN MJ0441-RELATED"/>
    <property type="match status" value="1"/>
</dbReference>
<name>A0A317T791_9CHLB</name>
<accession>A0A317T791</accession>
<evidence type="ECO:0000256" key="1">
    <source>
        <dbReference type="ARBA" id="ARBA00004141"/>
    </source>
</evidence>
<comment type="subcellular location">
    <subcellularLocation>
        <location evidence="5">Cell membrane</location>
        <topology evidence="5">Multi-pass membrane protein</topology>
    </subcellularLocation>
    <subcellularLocation>
        <location evidence="1">Membrane</location>
        <topology evidence="1">Multi-pass membrane protein</topology>
    </subcellularLocation>
</comment>
<comment type="caution">
    <text evidence="6">The sequence shown here is derived from an EMBL/GenBank/DDBJ whole genome shotgun (WGS) entry which is preliminary data.</text>
</comment>
<dbReference type="AlphaFoldDB" id="A0A317T791"/>
<dbReference type="RefSeq" id="WP_110022315.1">
    <property type="nucleotide sequence ID" value="NZ_PDNZ01000002.1"/>
</dbReference>
<organism evidence="6 7">
    <name type="scientific">Prosthecochloris marina</name>
    <dbReference type="NCBI Taxonomy" id="2017681"/>
    <lineage>
        <taxon>Bacteria</taxon>
        <taxon>Pseudomonadati</taxon>
        <taxon>Chlorobiota</taxon>
        <taxon>Chlorobiia</taxon>
        <taxon>Chlorobiales</taxon>
        <taxon>Chlorobiaceae</taxon>
        <taxon>Prosthecochloris</taxon>
    </lineage>
</organism>
<protein>
    <recommendedName>
        <fullName evidence="5">Probable membrane transporter protein</fullName>
    </recommendedName>
</protein>
<feature type="transmembrane region" description="Helical" evidence="5">
    <location>
        <begin position="12"/>
        <end position="39"/>
    </location>
</feature>
<evidence type="ECO:0000256" key="5">
    <source>
        <dbReference type="RuleBase" id="RU363041"/>
    </source>
</evidence>
<sequence>MQIAWMLLTGLAAGILSGMFGIGGGLIIVPALVLIMGFTQHTANATSLIALLLPVGLLGVLEYYRAGKITTEHILFGLLIAIGLFAGAFLGAKIATSLSNEVLRKIFAVFVGIVAVRMWLQ</sequence>
<keyword evidence="3 5" id="KW-1133">Transmembrane helix</keyword>
<feature type="transmembrane region" description="Helical" evidence="5">
    <location>
        <begin position="76"/>
        <end position="96"/>
    </location>
</feature>
<reference evidence="7" key="1">
    <citation type="submission" date="2017-10" db="EMBL/GenBank/DDBJ databases">
        <authorList>
            <person name="Gaisin V.A."/>
            <person name="Rysina M.S."/>
            <person name="Grouzdev D.S."/>
        </authorList>
    </citation>
    <scope>NUCLEOTIDE SEQUENCE [LARGE SCALE GENOMIC DNA]</scope>
    <source>
        <strain evidence="7">V1</strain>
    </source>
</reference>
<dbReference type="PANTHER" id="PTHR43701:SF2">
    <property type="entry name" value="MEMBRANE TRANSPORTER PROTEIN YJNA-RELATED"/>
    <property type="match status" value="1"/>
</dbReference>
<comment type="similarity">
    <text evidence="5">Belongs to the 4-toluene sulfonate uptake permease (TSUP) (TC 2.A.102) family.</text>
</comment>
<dbReference type="Proteomes" id="UP000246278">
    <property type="component" value="Unassembled WGS sequence"/>
</dbReference>
<keyword evidence="4 5" id="KW-0472">Membrane</keyword>
<evidence type="ECO:0000313" key="7">
    <source>
        <dbReference type="Proteomes" id="UP000246278"/>
    </source>
</evidence>
<evidence type="ECO:0000313" key="6">
    <source>
        <dbReference type="EMBL" id="PWW82599.1"/>
    </source>
</evidence>
<proteinExistence type="inferred from homology"/>
<keyword evidence="7" id="KW-1185">Reference proteome</keyword>
<dbReference type="GO" id="GO:0005886">
    <property type="term" value="C:plasma membrane"/>
    <property type="evidence" value="ECO:0007669"/>
    <property type="project" value="UniProtKB-SubCell"/>
</dbReference>
<dbReference type="InterPro" id="IPR051598">
    <property type="entry name" value="TSUP/Inactive_protease-like"/>
</dbReference>
<evidence type="ECO:0000256" key="3">
    <source>
        <dbReference type="ARBA" id="ARBA00022989"/>
    </source>
</evidence>
<dbReference type="InterPro" id="IPR002781">
    <property type="entry name" value="TM_pro_TauE-like"/>
</dbReference>
<keyword evidence="2 5" id="KW-0812">Transmembrane</keyword>
<dbReference type="Pfam" id="PF01925">
    <property type="entry name" value="TauE"/>
    <property type="match status" value="1"/>
</dbReference>
<gene>
    <name evidence="6" type="ORF">CR164_02260</name>
</gene>
<feature type="transmembrane region" description="Helical" evidence="5">
    <location>
        <begin position="102"/>
        <end position="120"/>
    </location>
</feature>